<dbReference type="RefSeq" id="WP_184816107.1">
    <property type="nucleotide sequence ID" value="NZ_JACHJQ010000011.1"/>
</dbReference>
<keyword evidence="2" id="KW-0732">Signal</keyword>
<dbReference type="AlphaFoldDB" id="A0A7W7QF39"/>
<accession>A0A7W7QF39</accession>
<dbReference type="Proteomes" id="UP000520767">
    <property type="component" value="Unassembled WGS sequence"/>
</dbReference>
<evidence type="ECO:0000313" key="4">
    <source>
        <dbReference type="Proteomes" id="UP000520767"/>
    </source>
</evidence>
<name>A0A7W7QF39_9PSEU</name>
<evidence type="ECO:0000313" key="3">
    <source>
        <dbReference type="EMBL" id="MBB4912154.1"/>
    </source>
</evidence>
<evidence type="ECO:0008006" key="5">
    <source>
        <dbReference type="Google" id="ProtNLM"/>
    </source>
</evidence>
<reference evidence="3 4" key="1">
    <citation type="submission" date="2020-08" db="EMBL/GenBank/DDBJ databases">
        <title>Genomic Encyclopedia of Type Strains, Phase III (KMG-III): the genomes of soil and plant-associated and newly described type strains.</title>
        <authorList>
            <person name="Whitman W."/>
        </authorList>
    </citation>
    <scope>NUCLEOTIDE SEQUENCE [LARGE SCALE GENOMIC DNA]</scope>
    <source>
        <strain evidence="3 4">CECT 8960</strain>
    </source>
</reference>
<feature type="chain" id="PRO_5031432001" description="Secreted protein with PEP-CTERM sorting signal" evidence="2">
    <location>
        <begin position="22"/>
        <end position="88"/>
    </location>
</feature>
<protein>
    <recommendedName>
        <fullName evidence="5">Secreted protein with PEP-CTERM sorting signal</fullName>
    </recommendedName>
</protein>
<keyword evidence="1" id="KW-0812">Transmembrane</keyword>
<keyword evidence="1" id="KW-1133">Transmembrane helix</keyword>
<comment type="caution">
    <text evidence="3">The sequence shown here is derived from an EMBL/GenBank/DDBJ whole genome shotgun (WGS) entry which is preliminary data.</text>
</comment>
<proteinExistence type="predicted"/>
<dbReference type="EMBL" id="JACHJQ010000011">
    <property type="protein sequence ID" value="MBB4912154.1"/>
    <property type="molecule type" value="Genomic_DNA"/>
</dbReference>
<sequence>MSVVLALVPVALVTGAVVASASTADGVAASNMQFPIGPVGIAAVVVGLGGLVTGLVRHHRRVAAAAPQAAVASQAVVADAESADKAAA</sequence>
<feature type="transmembrane region" description="Helical" evidence="1">
    <location>
        <begin position="36"/>
        <end position="56"/>
    </location>
</feature>
<keyword evidence="4" id="KW-1185">Reference proteome</keyword>
<evidence type="ECO:0000256" key="1">
    <source>
        <dbReference type="SAM" id="Phobius"/>
    </source>
</evidence>
<feature type="signal peptide" evidence="2">
    <location>
        <begin position="1"/>
        <end position="21"/>
    </location>
</feature>
<keyword evidence="1" id="KW-0472">Membrane</keyword>
<evidence type="ECO:0000256" key="2">
    <source>
        <dbReference type="SAM" id="SignalP"/>
    </source>
</evidence>
<organism evidence="3 4">
    <name type="scientific">Actinophytocola algeriensis</name>
    <dbReference type="NCBI Taxonomy" id="1768010"/>
    <lineage>
        <taxon>Bacteria</taxon>
        <taxon>Bacillati</taxon>
        <taxon>Actinomycetota</taxon>
        <taxon>Actinomycetes</taxon>
        <taxon>Pseudonocardiales</taxon>
        <taxon>Pseudonocardiaceae</taxon>
    </lineage>
</organism>
<gene>
    <name evidence="3" type="ORF">FHR82_008425</name>
</gene>